<comment type="caution">
    <text evidence="1">The sequence shown here is derived from an EMBL/GenBank/DDBJ whole genome shotgun (WGS) entry which is preliminary data.</text>
</comment>
<dbReference type="AlphaFoldDB" id="A0A2P8IGN1"/>
<protein>
    <submittedName>
        <fullName evidence="1">Putative repeat protein (TIGR03843 family)</fullName>
    </submittedName>
</protein>
<accession>A0A2P8IGN1</accession>
<sequence>MPAAERLPSFGRGLSAAVGPADDGVLDLLRRGRIEVEGRLVDASNATLFCGISLDGVTAQCVYKPVRGERPLWDFPDGTLAGREVATFLVSEAAGVHLVPPTVLREGPFGSGMVQLWVETHEDDGLVDIVPVDGVRPGWRSVLRAHDRYGEPAVLVHADHPRVRLMAAFDVVVNNADRKGGHVLHALDGAVYGVDHGICLHSDDKLRTVLWGWLGEELPGDAVEALRRLRSCLDGPLADRLHEHLTRAEVRALTERVEKLLAVGVYPEPSNDWPAIPWPAF</sequence>
<evidence type="ECO:0000313" key="1">
    <source>
        <dbReference type="EMBL" id="PSL57616.1"/>
    </source>
</evidence>
<dbReference type="InterPro" id="IPR022292">
    <property type="entry name" value="CHP03843"/>
</dbReference>
<dbReference type="EMBL" id="PYAX01000002">
    <property type="protein sequence ID" value="PSL57616.1"/>
    <property type="molecule type" value="Genomic_DNA"/>
</dbReference>
<name>A0A2P8IGN1_SACCR</name>
<dbReference type="Proteomes" id="UP000241118">
    <property type="component" value="Unassembled WGS sequence"/>
</dbReference>
<dbReference type="NCBIfam" id="TIGR03843">
    <property type="entry name" value="SCO1664 family protein"/>
    <property type="match status" value="1"/>
</dbReference>
<gene>
    <name evidence="1" type="ORF">B0I31_102595</name>
</gene>
<keyword evidence="2" id="KW-1185">Reference proteome</keyword>
<proteinExistence type="predicted"/>
<organism evidence="1 2">
    <name type="scientific">Saccharothrix carnea</name>
    <dbReference type="NCBI Taxonomy" id="1280637"/>
    <lineage>
        <taxon>Bacteria</taxon>
        <taxon>Bacillati</taxon>
        <taxon>Actinomycetota</taxon>
        <taxon>Actinomycetes</taxon>
        <taxon>Pseudonocardiales</taxon>
        <taxon>Pseudonocardiaceae</taxon>
        <taxon>Saccharothrix</taxon>
    </lineage>
</organism>
<evidence type="ECO:0000313" key="2">
    <source>
        <dbReference type="Proteomes" id="UP000241118"/>
    </source>
</evidence>
<reference evidence="1 2" key="1">
    <citation type="submission" date="2018-03" db="EMBL/GenBank/DDBJ databases">
        <title>Genomic Encyclopedia of Type Strains, Phase III (KMG-III): the genomes of soil and plant-associated and newly described type strains.</title>
        <authorList>
            <person name="Whitman W."/>
        </authorList>
    </citation>
    <scope>NUCLEOTIDE SEQUENCE [LARGE SCALE GENOMIC DNA]</scope>
    <source>
        <strain evidence="1 2">CGMCC 4.7097</strain>
    </source>
</reference>